<evidence type="ECO:0000256" key="3">
    <source>
        <dbReference type="SAM" id="SignalP"/>
    </source>
</evidence>
<accession>A0A0U1TYB8</accession>
<dbReference type="InterPro" id="IPR001947">
    <property type="entry name" value="Scorpion_toxinS_K_inh"/>
</dbReference>
<keyword evidence="3" id="KW-0732">Signal</keyword>
<proteinExistence type="evidence at transcript level"/>
<evidence type="ECO:0000256" key="1">
    <source>
        <dbReference type="ARBA" id="ARBA00004613"/>
    </source>
</evidence>
<dbReference type="Gene3D" id="3.30.30.10">
    <property type="entry name" value="Knottin, scorpion toxin-like"/>
    <property type="match status" value="1"/>
</dbReference>
<dbReference type="InterPro" id="IPR036574">
    <property type="entry name" value="Scorpion_toxin-like_sf"/>
</dbReference>
<evidence type="ECO:0000313" key="4">
    <source>
        <dbReference type="EMBL" id="ACD11812.1"/>
    </source>
</evidence>
<dbReference type="GO" id="GO:0008200">
    <property type="term" value="F:ion channel inhibitor activity"/>
    <property type="evidence" value="ECO:0007669"/>
    <property type="project" value="InterPro"/>
</dbReference>
<dbReference type="Pfam" id="PF00451">
    <property type="entry name" value="Toxin_2"/>
    <property type="match status" value="1"/>
</dbReference>
<reference evidence="4" key="1">
    <citation type="submission" date="2007-10" db="EMBL/GenBank/DDBJ databases">
        <title>Classification and functional annotation of ESTs from venom glands of Isometrus maculatus.</title>
        <authorList>
            <person name="Li W."/>
            <person name="Ma Y."/>
            <person name="Zhao R."/>
            <person name="Cao Z."/>
        </authorList>
    </citation>
    <scope>NUCLEOTIDE SEQUENCE</scope>
    <source>
        <tissue evidence="4">Venom gland</tissue>
    </source>
</reference>
<keyword evidence="2" id="KW-0964">Secreted</keyword>
<name>A0A0U1TYB8_ISOMC</name>
<comment type="subcellular location">
    <subcellularLocation>
        <location evidence="1">Secreted</location>
    </subcellularLocation>
</comment>
<evidence type="ECO:0000256" key="2">
    <source>
        <dbReference type="ARBA" id="ARBA00022525"/>
    </source>
</evidence>
<sequence length="61" mass="7187">MKLMWVIFFCFFVVTTAQIKINATCNNTRHCEDPCLKQKCKLPHKCINRRCTCYPRIDACS</sequence>
<dbReference type="EMBL" id="EU252223">
    <property type="protein sequence ID" value="ACD11812.1"/>
    <property type="molecule type" value="mRNA"/>
</dbReference>
<dbReference type="AlphaFoldDB" id="A0A0U1TYB8"/>
<protein>
    <submittedName>
        <fullName evidence="4">Uncharacterized protein</fullName>
    </submittedName>
</protein>
<organism evidence="4">
    <name type="scientific">Isometrus maculatus</name>
    <name type="common">Lesser brown scorpion</name>
    <name type="synonym">Scorpio maculatus</name>
    <dbReference type="NCBI Taxonomy" id="497827"/>
    <lineage>
        <taxon>Eukaryota</taxon>
        <taxon>Metazoa</taxon>
        <taxon>Ecdysozoa</taxon>
        <taxon>Arthropoda</taxon>
        <taxon>Chelicerata</taxon>
        <taxon>Arachnida</taxon>
        <taxon>Scorpiones</taxon>
        <taxon>Buthida</taxon>
        <taxon>Buthoidea</taxon>
        <taxon>Buthidae</taxon>
        <taxon>Isometrus</taxon>
    </lineage>
</organism>
<dbReference type="GO" id="GO:0005576">
    <property type="term" value="C:extracellular region"/>
    <property type="evidence" value="ECO:0007669"/>
    <property type="project" value="UniProtKB-SubCell"/>
</dbReference>
<feature type="signal peptide" evidence="3">
    <location>
        <begin position="1"/>
        <end position="17"/>
    </location>
</feature>
<dbReference type="SUPFAM" id="SSF57095">
    <property type="entry name" value="Scorpion toxin-like"/>
    <property type="match status" value="1"/>
</dbReference>
<feature type="chain" id="PRO_5006829205" evidence="3">
    <location>
        <begin position="18"/>
        <end position="61"/>
    </location>
</feature>